<evidence type="ECO:0000256" key="5">
    <source>
        <dbReference type="ARBA" id="ARBA00022691"/>
    </source>
</evidence>
<comment type="catalytic activity">
    <reaction evidence="7">
        <text>a 2'-deoxyadenosine in DNA + S-adenosyl-L-methionine = an N(6)-methyl-2'-deoxyadenosine in DNA + S-adenosyl-L-homocysteine + H(+)</text>
        <dbReference type="Rhea" id="RHEA:15197"/>
        <dbReference type="Rhea" id="RHEA-COMP:12418"/>
        <dbReference type="Rhea" id="RHEA-COMP:12419"/>
        <dbReference type="ChEBI" id="CHEBI:15378"/>
        <dbReference type="ChEBI" id="CHEBI:57856"/>
        <dbReference type="ChEBI" id="CHEBI:59789"/>
        <dbReference type="ChEBI" id="CHEBI:90615"/>
        <dbReference type="ChEBI" id="CHEBI:90616"/>
        <dbReference type="EC" id="2.1.1.72"/>
    </reaction>
</comment>
<dbReference type="InterPro" id="IPR002052">
    <property type="entry name" value="DNA_methylase_N6_adenine_CS"/>
</dbReference>
<dbReference type="GO" id="GO:0009307">
    <property type="term" value="P:DNA restriction-modification system"/>
    <property type="evidence" value="ECO:0007669"/>
    <property type="project" value="UniProtKB-KW"/>
</dbReference>
<keyword evidence="4 9" id="KW-0808">Transferase</keyword>
<evidence type="ECO:0000256" key="1">
    <source>
        <dbReference type="ARBA" id="ARBA00006594"/>
    </source>
</evidence>
<evidence type="ECO:0000256" key="4">
    <source>
        <dbReference type="ARBA" id="ARBA00022679"/>
    </source>
</evidence>
<dbReference type="GO" id="GO:0009007">
    <property type="term" value="F:site-specific DNA-methyltransferase (adenine-specific) activity"/>
    <property type="evidence" value="ECO:0007669"/>
    <property type="project" value="UniProtKB-EC"/>
</dbReference>
<proteinExistence type="inferred from homology"/>
<name>A0A0K8PWS5_STRAJ</name>
<dbReference type="Gene3D" id="1.20.1260.30">
    <property type="match status" value="1"/>
</dbReference>
<dbReference type="InterPro" id="IPR003356">
    <property type="entry name" value="DNA_methylase_A-5"/>
</dbReference>
<sequence>MANMQDTSDVARRLWSLCSVLRDEGVTYHEYLNELSYLLFLKLADELKIEQLIPRESRWQALRSAPPSQALSVYENTLASLSTTKSQIVREIYTDSSTKVRNSASLYKLIAEIDAIDWYRARQNGLGDVYEGLIEKNAQESRYGAGQYFTPRPVVDALVKVLKPTGGEVVYDPATGTAGFLVAAGLFARSMGSGELRLAGNELVHDVQRMALMNLLLHELRGEIKNADTLSQSPLKPAADVILTNPPFGLKGSLSAEQKKQLDFPTSSKQLAFIQHCYKSLAKHGRAAIVVPDNVLFEAGVACSIRKVLLDKFRLHTVLSLPTGIFYATGIRTSVLFVSNDGKSDGTWFYNLRNGGATYGKRRQLTDRDLDDFVAAYGDDANGRSSRQASKYFHYLTREEIAADGERLDKAEKFNSDSLTEPGNLLDLTNLLSSELETAKSAVESLERILGAYGLAGADTPQGASE</sequence>
<protein>
    <recommendedName>
        <fullName evidence="2">site-specific DNA-methyltransferase (adenine-specific)</fullName>
        <ecNumber evidence="2">2.1.1.72</ecNumber>
    </recommendedName>
</protein>
<keyword evidence="10" id="KW-1185">Reference proteome</keyword>
<dbReference type="GO" id="GO:0003677">
    <property type="term" value="F:DNA binding"/>
    <property type="evidence" value="ECO:0007669"/>
    <property type="project" value="InterPro"/>
</dbReference>
<evidence type="ECO:0000313" key="9">
    <source>
        <dbReference type="EMBL" id="GAP52183.1"/>
    </source>
</evidence>
<dbReference type="InterPro" id="IPR051537">
    <property type="entry name" value="DNA_Adenine_Mtase"/>
</dbReference>
<feature type="domain" description="DNA methylase adenine-specific" evidence="8">
    <location>
        <begin position="124"/>
        <end position="413"/>
    </location>
</feature>
<keyword evidence="5" id="KW-0949">S-adenosyl-L-methionine</keyword>
<dbReference type="Pfam" id="PF02384">
    <property type="entry name" value="N6_Mtase"/>
    <property type="match status" value="1"/>
</dbReference>
<dbReference type="GO" id="GO:0032259">
    <property type="term" value="P:methylation"/>
    <property type="evidence" value="ECO:0007669"/>
    <property type="project" value="UniProtKB-KW"/>
</dbReference>
<dbReference type="RefSeq" id="WP_078945631.1">
    <property type="nucleotide sequence ID" value="NZ_DF968413.1"/>
</dbReference>
<dbReference type="InterPro" id="IPR038333">
    <property type="entry name" value="T1MK-like_N_sf"/>
</dbReference>
<dbReference type="EMBL" id="DF968413">
    <property type="protein sequence ID" value="GAP52183.1"/>
    <property type="molecule type" value="Genomic_DNA"/>
</dbReference>
<reference evidence="9" key="1">
    <citation type="journal article" date="2015" name="Genome Announc.">
        <title>Draft Genome Sequence of Thiostrepton-Producing Streptomyces azureus ATCC 14921.</title>
        <authorList>
            <person name="Sakihara K."/>
            <person name="Maeda J."/>
            <person name="Tashiro K."/>
            <person name="Fujino Y."/>
            <person name="Kuhara S."/>
            <person name="Ohshima T."/>
            <person name="Ogata S."/>
            <person name="Doi K."/>
        </authorList>
    </citation>
    <scope>NUCLEOTIDE SEQUENCE [LARGE SCALE GENOMIC DNA]</scope>
    <source>
        <strain evidence="9">ATCC14921</strain>
    </source>
</reference>
<gene>
    <name evidence="9" type="ORF">SAZU_7057</name>
</gene>
<accession>A0A0K8PWS5</accession>
<keyword evidence="3 9" id="KW-0489">Methyltransferase</keyword>
<keyword evidence="6" id="KW-0680">Restriction system</keyword>
<dbReference type="GO" id="GO:0008170">
    <property type="term" value="F:N-methyltransferase activity"/>
    <property type="evidence" value="ECO:0007669"/>
    <property type="project" value="InterPro"/>
</dbReference>
<dbReference type="Gene3D" id="3.40.50.150">
    <property type="entry name" value="Vaccinia Virus protein VP39"/>
    <property type="match status" value="1"/>
</dbReference>
<dbReference type="OrthoDB" id="9784823at2"/>
<evidence type="ECO:0000256" key="2">
    <source>
        <dbReference type="ARBA" id="ARBA00011900"/>
    </source>
</evidence>
<dbReference type="SUPFAM" id="SSF53335">
    <property type="entry name" value="S-adenosyl-L-methionine-dependent methyltransferases"/>
    <property type="match status" value="1"/>
</dbReference>
<dbReference type="PANTHER" id="PTHR42933:SF4">
    <property type="entry name" value="TYPE I RESTRICTION ENZYME ECOKI METHYLASE SUBUNIT"/>
    <property type="match status" value="1"/>
</dbReference>
<dbReference type="PANTHER" id="PTHR42933">
    <property type="entry name" value="SLR6095 PROTEIN"/>
    <property type="match status" value="1"/>
</dbReference>
<evidence type="ECO:0000256" key="7">
    <source>
        <dbReference type="ARBA" id="ARBA00047942"/>
    </source>
</evidence>
<dbReference type="AlphaFoldDB" id="A0A0K8PWS5"/>
<organism evidence="9 10">
    <name type="scientific">Streptomyces azureus</name>
    <dbReference type="NCBI Taxonomy" id="146537"/>
    <lineage>
        <taxon>Bacteria</taxon>
        <taxon>Bacillati</taxon>
        <taxon>Actinomycetota</taxon>
        <taxon>Actinomycetes</taxon>
        <taxon>Kitasatosporales</taxon>
        <taxon>Streptomycetaceae</taxon>
        <taxon>Streptomyces</taxon>
    </lineage>
</organism>
<dbReference type="PATRIC" id="fig|146537.3.peg.7422"/>
<comment type="similarity">
    <text evidence="1">Belongs to the N(4)/N(6)-methyltransferase family.</text>
</comment>
<dbReference type="PROSITE" id="PS00092">
    <property type="entry name" value="N6_MTASE"/>
    <property type="match status" value="1"/>
</dbReference>
<evidence type="ECO:0000313" key="10">
    <source>
        <dbReference type="Proteomes" id="UP000053859"/>
    </source>
</evidence>
<dbReference type="EC" id="2.1.1.72" evidence="2"/>
<dbReference type="InterPro" id="IPR029063">
    <property type="entry name" value="SAM-dependent_MTases_sf"/>
</dbReference>
<evidence type="ECO:0000256" key="3">
    <source>
        <dbReference type="ARBA" id="ARBA00022603"/>
    </source>
</evidence>
<evidence type="ECO:0000256" key="6">
    <source>
        <dbReference type="ARBA" id="ARBA00022747"/>
    </source>
</evidence>
<evidence type="ECO:0000259" key="8">
    <source>
        <dbReference type="Pfam" id="PF02384"/>
    </source>
</evidence>
<dbReference type="PRINTS" id="PR00507">
    <property type="entry name" value="N12N6MTFRASE"/>
</dbReference>
<dbReference type="Proteomes" id="UP000053859">
    <property type="component" value="Unassembled WGS sequence"/>
</dbReference>